<evidence type="ECO:0000313" key="1">
    <source>
        <dbReference type="EMBL" id="KAJ2974564.1"/>
    </source>
</evidence>
<reference evidence="1" key="1">
    <citation type="submission" date="2022-08" db="EMBL/GenBank/DDBJ databases">
        <title>Genome Sequence of Pycnoporus sanguineus.</title>
        <authorList>
            <person name="Buettner E."/>
        </authorList>
    </citation>
    <scope>NUCLEOTIDE SEQUENCE</scope>
    <source>
        <strain evidence="1">CG-C14</strain>
    </source>
</reference>
<keyword evidence="2" id="KW-1185">Reference proteome</keyword>
<organism evidence="1 2">
    <name type="scientific">Trametes sanguinea</name>
    <dbReference type="NCBI Taxonomy" id="158606"/>
    <lineage>
        <taxon>Eukaryota</taxon>
        <taxon>Fungi</taxon>
        <taxon>Dikarya</taxon>
        <taxon>Basidiomycota</taxon>
        <taxon>Agaricomycotina</taxon>
        <taxon>Agaricomycetes</taxon>
        <taxon>Polyporales</taxon>
        <taxon>Polyporaceae</taxon>
        <taxon>Trametes</taxon>
    </lineage>
</organism>
<accession>A0ACC1N657</accession>
<dbReference type="EMBL" id="JANSHE010004813">
    <property type="protein sequence ID" value="KAJ2974564.1"/>
    <property type="molecule type" value="Genomic_DNA"/>
</dbReference>
<protein>
    <submittedName>
        <fullName evidence="1">Uncharacterized protein</fullName>
    </submittedName>
</protein>
<evidence type="ECO:0000313" key="2">
    <source>
        <dbReference type="Proteomes" id="UP001144978"/>
    </source>
</evidence>
<sequence length="152" mass="16886">MAPPPRRAPPTKSSSGATAQDVWHQDAYGLPLYQVYRRVFGVVIAGIAKRQLEAKKQLEDARLKAEPPPEPGTVDEGTFVEFVASDGRRGLPAKLLLSTRRAIERGMHLPKAKCLGGWPKDTIWVRVKVGQYFAEWDRSSCVVHIVACLPRL</sequence>
<name>A0ACC1N657_9APHY</name>
<gene>
    <name evidence="1" type="ORF">NUW54_g11874</name>
</gene>
<dbReference type="Proteomes" id="UP001144978">
    <property type="component" value="Unassembled WGS sequence"/>
</dbReference>
<proteinExistence type="predicted"/>
<comment type="caution">
    <text evidence="1">The sequence shown here is derived from an EMBL/GenBank/DDBJ whole genome shotgun (WGS) entry which is preliminary data.</text>
</comment>